<accession>A0AA86SRR1</accession>
<feature type="compositionally biased region" description="Polar residues" evidence="1">
    <location>
        <begin position="224"/>
        <end position="240"/>
    </location>
</feature>
<protein>
    <submittedName>
        <fullName evidence="2">Uncharacterized protein</fullName>
    </submittedName>
</protein>
<dbReference type="EMBL" id="OY731405">
    <property type="protein sequence ID" value="CAJ1971351.1"/>
    <property type="molecule type" value="Genomic_DNA"/>
</dbReference>
<sequence length="280" mass="30475">MEEGFLNGTMQDSQKEETQSLNEDTEVAVEVDDSQDGDIVITDEEKAQQSEESKELVESSKVEETHKDVSESVAETFEADAVKDAQIENTVESDTVKLEFHEDFESDPDGVKETDLPPSVSGNEGLRETEVVETTIVKDMTVEEEEKNAVSHAVSEKLLGEGEEANEVCGDSSLTLADVASEETVETSVPKSDESGKVAPTMIEKSLDLNQPLDEKVEEPSGTLEESSYESAKESFQPSPSVVPDAETNENPTIVPVTQRETSSWKSCCGLIEIMTGGDR</sequence>
<evidence type="ECO:0000313" key="3">
    <source>
        <dbReference type="Proteomes" id="UP001189624"/>
    </source>
</evidence>
<feature type="region of interest" description="Disordered" evidence="1">
    <location>
        <begin position="101"/>
        <end position="129"/>
    </location>
</feature>
<organism evidence="2 3">
    <name type="scientific">Sphenostylis stenocarpa</name>
    <dbReference type="NCBI Taxonomy" id="92480"/>
    <lineage>
        <taxon>Eukaryota</taxon>
        <taxon>Viridiplantae</taxon>
        <taxon>Streptophyta</taxon>
        <taxon>Embryophyta</taxon>
        <taxon>Tracheophyta</taxon>
        <taxon>Spermatophyta</taxon>
        <taxon>Magnoliopsida</taxon>
        <taxon>eudicotyledons</taxon>
        <taxon>Gunneridae</taxon>
        <taxon>Pentapetalae</taxon>
        <taxon>rosids</taxon>
        <taxon>fabids</taxon>
        <taxon>Fabales</taxon>
        <taxon>Fabaceae</taxon>
        <taxon>Papilionoideae</taxon>
        <taxon>50 kb inversion clade</taxon>
        <taxon>NPAAA clade</taxon>
        <taxon>indigoferoid/millettioid clade</taxon>
        <taxon>Phaseoleae</taxon>
        <taxon>Sphenostylis</taxon>
    </lineage>
</organism>
<dbReference type="AlphaFoldDB" id="A0AA86SRR1"/>
<feature type="compositionally biased region" description="Basic and acidic residues" evidence="1">
    <location>
        <begin position="43"/>
        <end position="70"/>
    </location>
</feature>
<proteinExistence type="predicted"/>
<feature type="compositionally biased region" description="Acidic residues" evidence="1">
    <location>
        <begin position="23"/>
        <end position="36"/>
    </location>
</feature>
<evidence type="ECO:0000313" key="2">
    <source>
        <dbReference type="EMBL" id="CAJ1971351.1"/>
    </source>
</evidence>
<evidence type="ECO:0000256" key="1">
    <source>
        <dbReference type="SAM" id="MobiDB-lite"/>
    </source>
</evidence>
<keyword evidence="3" id="KW-1185">Reference proteome</keyword>
<dbReference type="Proteomes" id="UP001189624">
    <property type="component" value="Chromosome 8"/>
</dbReference>
<name>A0AA86SRR1_9FABA</name>
<dbReference type="Gramene" id="rna-AYBTSS11_LOCUS23352">
    <property type="protein sequence ID" value="CAJ1971351.1"/>
    <property type="gene ID" value="gene-AYBTSS11_LOCUS23352"/>
</dbReference>
<gene>
    <name evidence="2" type="ORF">AYBTSS11_LOCUS23352</name>
</gene>
<feature type="region of interest" description="Disordered" evidence="1">
    <location>
        <begin position="171"/>
        <end position="260"/>
    </location>
</feature>
<reference evidence="2" key="1">
    <citation type="submission" date="2023-10" db="EMBL/GenBank/DDBJ databases">
        <authorList>
            <person name="Domelevo Entfellner J.-B."/>
        </authorList>
    </citation>
    <scope>NUCLEOTIDE SEQUENCE</scope>
</reference>
<feature type="region of interest" description="Disordered" evidence="1">
    <location>
        <begin position="1"/>
        <end position="73"/>
    </location>
</feature>
<feature type="compositionally biased region" description="Basic and acidic residues" evidence="1">
    <location>
        <begin position="101"/>
        <end position="115"/>
    </location>
</feature>